<comment type="caution">
    <text evidence="2">The sequence shown here is derived from an EMBL/GenBank/DDBJ whole genome shotgun (WGS) entry which is preliminary data.</text>
</comment>
<dbReference type="EMBL" id="BPNL01000019">
    <property type="protein sequence ID" value="GJA54569.1"/>
    <property type="molecule type" value="Genomic_DNA"/>
</dbReference>
<sequence>MTAALIKERYYILTPLSFLLGGLVLIATLLLAAASYLSSIDKTVAGYGHMLAALDATLLQDMAQDNRRQLGVLEASLDKQAIAAGASAINPIWAIAHQFKFDAHFLYFYNARTHRLDGYPDWQQPEGYRAQARPWYQTLSGEGDDLVWFGPYPAFDSARQVLTLIKRVKDHEGQLLRVRA</sequence>
<evidence type="ECO:0000313" key="3">
    <source>
        <dbReference type="Proteomes" id="UP000887009"/>
    </source>
</evidence>
<dbReference type="AlphaFoldDB" id="A0AAI9PA49"/>
<dbReference type="CDD" id="cd18773">
    <property type="entry name" value="PDC1_HK_sensor"/>
    <property type="match status" value="1"/>
</dbReference>
<evidence type="ECO:0000313" key="2">
    <source>
        <dbReference type="EMBL" id="GJA54569.1"/>
    </source>
</evidence>
<feature type="transmembrane region" description="Helical" evidence="1">
    <location>
        <begin position="12"/>
        <end position="37"/>
    </location>
</feature>
<dbReference type="Gene3D" id="3.30.450.20">
    <property type="entry name" value="PAS domain"/>
    <property type="match status" value="1"/>
</dbReference>
<accession>A0AAI9PA49</accession>
<keyword evidence="1" id="KW-0472">Membrane</keyword>
<evidence type="ECO:0000256" key="1">
    <source>
        <dbReference type="SAM" id="Phobius"/>
    </source>
</evidence>
<keyword evidence="1" id="KW-1133">Transmembrane helix</keyword>
<name>A0AAI9PA49_AERCA</name>
<reference evidence="2" key="1">
    <citation type="submission" date="2021-07" db="EMBL/GenBank/DDBJ databases">
        <title>Draft genome sequence of carbapenem-resistant Aeromonas spp. in Japan.</title>
        <authorList>
            <person name="Maehana S."/>
            <person name="Suzuki M."/>
            <person name="Kitasato H."/>
        </authorList>
    </citation>
    <scope>NUCLEOTIDE SEQUENCE</scope>
    <source>
        <strain evidence="2">KAM348</strain>
    </source>
</reference>
<dbReference type="Proteomes" id="UP000887009">
    <property type="component" value="Unassembled WGS sequence"/>
</dbReference>
<proteinExistence type="predicted"/>
<keyword evidence="1" id="KW-0812">Transmembrane</keyword>
<gene>
    <name evidence="2" type="ORF">KAM348_19920</name>
</gene>
<protein>
    <submittedName>
        <fullName evidence="2">Uncharacterized protein</fullName>
    </submittedName>
</protein>
<organism evidence="2 3">
    <name type="scientific">Aeromonas caviae</name>
    <name type="common">Aeromonas punctata</name>
    <dbReference type="NCBI Taxonomy" id="648"/>
    <lineage>
        <taxon>Bacteria</taxon>
        <taxon>Pseudomonadati</taxon>
        <taxon>Pseudomonadota</taxon>
        <taxon>Gammaproteobacteria</taxon>
        <taxon>Aeromonadales</taxon>
        <taxon>Aeromonadaceae</taxon>
        <taxon>Aeromonas</taxon>
    </lineage>
</organism>